<proteinExistence type="predicted"/>
<dbReference type="RefSeq" id="WP_161818472.1">
    <property type="nucleotide sequence ID" value="NZ_JAACJS010000012.1"/>
</dbReference>
<keyword evidence="2" id="KW-1185">Reference proteome</keyword>
<evidence type="ECO:0008006" key="3">
    <source>
        <dbReference type="Google" id="ProtNLM"/>
    </source>
</evidence>
<evidence type="ECO:0000313" key="2">
    <source>
        <dbReference type="Proteomes" id="UP000753802"/>
    </source>
</evidence>
<organism evidence="1 2">
    <name type="scientific">Sediminibacterium roseum</name>
    <dbReference type="NCBI Taxonomy" id="1978412"/>
    <lineage>
        <taxon>Bacteria</taxon>
        <taxon>Pseudomonadati</taxon>
        <taxon>Bacteroidota</taxon>
        <taxon>Chitinophagia</taxon>
        <taxon>Chitinophagales</taxon>
        <taxon>Chitinophagaceae</taxon>
        <taxon>Sediminibacterium</taxon>
    </lineage>
</organism>
<protein>
    <recommendedName>
        <fullName evidence="3">TonB protein C-terminal</fullName>
    </recommendedName>
</protein>
<evidence type="ECO:0000313" key="1">
    <source>
        <dbReference type="EMBL" id="NCI50164.1"/>
    </source>
</evidence>
<gene>
    <name evidence="1" type="ORF">GWC95_09535</name>
</gene>
<name>A0ABW9ZVA9_9BACT</name>
<comment type="caution">
    <text evidence="1">The sequence shown here is derived from an EMBL/GenBank/DDBJ whole genome shotgun (WGS) entry which is preliminary data.</text>
</comment>
<dbReference type="Proteomes" id="UP000753802">
    <property type="component" value="Unassembled WGS sequence"/>
</dbReference>
<accession>A0ABW9ZVA9</accession>
<reference evidence="1 2" key="1">
    <citation type="submission" date="2020-01" db="EMBL/GenBank/DDBJ databases">
        <title>Genome analysis.</title>
        <authorList>
            <person name="Wu S."/>
            <person name="Wang G."/>
        </authorList>
    </citation>
    <scope>NUCLEOTIDE SEQUENCE [LARGE SCALE GENOMIC DNA]</scope>
    <source>
        <strain evidence="1 2">SYL130</strain>
    </source>
</reference>
<dbReference type="EMBL" id="JAACJS010000012">
    <property type="protein sequence ID" value="NCI50164.1"/>
    <property type="molecule type" value="Genomic_DNA"/>
</dbReference>
<sequence>MKNTITLAAFCLIGLLGQAQIPFYKGKSVLESRTFDSLKRDIVRDITTRIKGISRDDLLFFKIDLDNKGVASVKELYKTESDISAKVRAALNATATCWSNKAGKKITLVIPVFLIVDKEEGKLPKEFYSTLTSRTIDDTGALNCVLIPPVIVNFFQYQ</sequence>